<dbReference type="GO" id="GO:0042981">
    <property type="term" value="P:regulation of apoptotic process"/>
    <property type="evidence" value="ECO:0007669"/>
    <property type="project" value="InterPro"/>
</dbReference>
<keyword evidence="2" id="KW-0472">Membrane</keyword>
<dbReference type="Pfam" id="PF01335">
    <property type="entry name" value="DED"/>
    <property type="match status" value="1"/>
</dbReference>
<keyword evidence="4" id="KW-1185">Reference proteome</keyword>
<evidence type="ECO:0000256" key="1">
    <source>
        <dbReference type="SAM" id="MobiDB-lite"/>
    </source>
</evidence>
<dbReference type="PROSITE" id="PS50168">
    <property type="entry name" value="DED"/>
    <property type="match status" value="1"/>
</dbReference>
<dbReference type="OrthoDB" id="5985210at2759"/>
<keyword evidence="2" id="KW-1133">Transmembrane helix</keyword>
<evidence type="ECO:0000313" key="4">
    <source>
        <dbReference type="Proteomes" id="UP001152795"/>
    </source>
</evidence>
<reference evidence="3" key="1">
    <citation type="submission" date="2020-04" db="EMBL/GenBank/DDBJ databases">
        <authorList>
            <person name="Alioto T."/>
            <person name="Alioto T."/>
            <person name="Gomez Garrido J."/>
        </authorList>
    </citation>
    <scope>NUCLEOTIDE SEQUENCE</scope>
    <source>
        <strain evidence="3">A484AB</strain>
    </source>
</reference>
<feature type="compositionally biased region" description="Basic and acidic residues" evidence="1">
    <location>
        <begin position="284"/>
        <end position="298"/>
    </location>
</feature>
<evidence type="ECO:0000313" key="3">
    <source>
        <dbReference type="EMBL" id="CAB3982376.1"/>
    </source>
</evidence>
<dbReference type="Proteomes" id="UP001152795">
    <property type="component" value="Unassembled WGS sequence"/>
</dbReference>
<comment type="caution">
    <text evidence="3">The sequence shown here is derived from an EMBL/GenBank/DDBJ whole genome shotgun (WGS) entry which is preliminary data.</text>
</comment>
<dbReference type="EMBL" id="CACRXK020000493">
    <property type="protein sequence ID" value="CAB3982376.1"/>
    <property type="molecule type" value="Genomic_DNA"/>
</dbReference>
<evidence type="ECO:0000256" key="2">
    <source>
        <dbReference type="SAM" id="Phobius"/>
    </source>
</evidence>
<dbReference type="InterPro" id="IPR011029">
    <property type="entry name" value="DEATH-like_dom_sf"/>
</dbReference>
<dbReference type="Gene3D" id="1.10.533.10">
    <property type="entry name" value="Death Domain, Fas"/>
    <property type="match status" value="1"/>
</dbReference>
<sequence>MGEQVQRMDSFRLLLNDISHQLTEQNLQSLIHIFNVPGGVRKQINDGLALFGYMITQDYISREKIGNLRDLIRKLRPRRKDLVRLVDNYIKKEFQTDEVRSVIGDYSDSWEHVIPESPVTVQEETAVCKIDCAYLNCVCRRVPSCYVPIIVLLVIAIIATAVCWYADVPKISKSIKSNSNLKRAGVYILIAEALVLLVVIILRIWPSCLAFRKPNYTVLANPGVQEGPNRQIINSASAGQLQGVVSAPRPYRISGSESAVFSSYTSGENSCPQWFTGEPGTSDSVHEQDISEPETQAK</sequence>
<feature type="transmembrane region" description="Helical" evidence="2">
    <location>
        <begin position="186"/>
        <end position="205"/>
    </location>
</feature>
<gene>
    <name evidence="3" type="ORF">PACLA_8A067598</name>
</gene>
<feature type="region of interest" description="Disordered" evidence="1">
    <location>
        <begin position="267"/>
        <end position="298"/>
    </location>
</feature>
<name>A0A6S7G2B5_PARCT</name>
<accession>A0A6S7G2B5</accession>
<keyword evidence="2" id="KW-0812">Transmembrane</keyword>
<proteinExistence type="predicted"/>
<organism evidence="3 4">
    <name type="scientific">Paramuricea clavata</name>
    <name type="common">Red gorgonian</name>
    <name type="synonym">Violescent sea-whip</name>
    <dbReference type="NCBI Taxonomy" id="317549"/>
    <lineage>
        <taxon>Eukaryota</taxon>
        <taxon>Metazoa</taxon>
        <taxon>Cnidaria</taxon>
        <taxon>Anthozoa</taxon>
        <taxon>Octocorallia</taxon>
        <taxon>Malacalcyonacea</taxon>
        <taxon>Plexauridae</taxon>
        <taxon>Paramuricea</taxon>
    </lineage>
</organism>
<feature type="transmembrane region" description="Helical" evidence="2">
    <location>
        <begin position="146"/>
        <end position="166"/>
    </location>
</feature>
<feature type="compositionally biased region" description="Polar residues" evidence="1">
    <location>
        <begin position="267"/>
        <end position="283"/>
    </location>
</feature>
<dbReference type="SUPFAM" id="SSF47986">
    <property type="entry name" value="DEATH domain"/>
    <property type="match status" value="1"/>
</dbReference>
<dbReference type="InterPro" id="IPR001875">
    <property type="entry name" value="DED_dom"/>
</dbReference>
<dbReference type="AlphaFoldDB" id="A0A6S7G2B5"/>
<protein>
    <submittedName>
        <fullName evidence="3">FAS-associated death domain</fullName>
    </submittedName>
</protein>